<dbReference type="RefSeq" id="WP_030195537.1">
    <property type="nucleotide sequence ID" value="NZ_BMNZ01000004.1"/>
</dbReference>
<dbReference type="Proteomes" id="UP000623461">
    <property type="component" value="Unassembled WGS sequence"/>
</dbReference>
<evidence type="ECO:0000259" key="6">
    <source>
        <dbReference type="Pfam" id="PF04542"/>
    </source>
</evidence>
<evidence type="ECO:0000259" key="7">
    <source>
        <dbReference type="Pfam" id="PF08281"/>
    </source>
</evidence>
<feature type="domain" description="RNA polymerase sigma factor 70 region 4 type 2" evidence="7">
    <location>
        <begin position="142"/>
        <end position="179"/>
    </location>
</feature>
<dbReference type="Gene3D" id="1.10.1740.10">
    <property type="match status" value="1"/>
</dbReference>
<dbReference type="EMBL" id="BMNZ01000004">
    <property type="protein sequence ID" value="GGM95311.1"/>
    <property type="molecule type" value="Genomic_DNA"/>
</dbReference>
<protein>
    <submittedName>
        <fullName evidence="8">RNA polymerase sigma24 factor</fullName>
    </submittedName>
</protein>
<dbReference type="PANTHER" id="PTHR43133:SF8">
    <property type="entry name" value="RNA POLYMERASE SIGMA FACTOR HI_1459-RELATED"/>
    <property type="match status" value="1"/>
</dbReference>
<keyword evidence="9" id="KW-1185">Reference proteome</keyword>
<evidence type="ECO:0000256" key="5">
    <source>
        <dbReference type="ARBA" id="ARBA00023163"/>
    </source>
</evidence>
<evidence type="ECO:0000256" key="3">
    <source>
        <dbReference type="ARBA" id="ARBA00023082"/>
    </source>
</evidence>
<keyword evidence="4" id="KW-0238">DNA-binding</keyword>
<sequence length="188" mass="20427">MLHDEASEADTLERLRLAALDGDPHAVDDLVRALEPLVMRRCAKFLPHRADAEEACQDALVAVATKLRSFSGAGSFVGWVTVIASNSARSTYRSLKRRGSEQAVAVLPEALDPRTTSVMAGSRVDLMEALEAMEAAKPHLVESFVLRDLGQLPYDEVAEITGVPLGTAKARIHDARAFMRGHLVERLA</sequence>
<gene>
    <name evidence="8" type="ORF">GCM10009721_22120</name>
</gene>
<dbReference type="InterPro" id="IPR013325">
    <property type="entry name" value="RNA_pol_sigma_r2"/>
</dbReference>
<dbReference type="InterPro" id="IPR007627">
    <property type="entry name" value="RNA_pol_sigma70_r2"/>
</dbReference>
<reference evidence="9" key="1">
    <citation type="journal article" date="2019" name="Int. J. Syst. Evol. Microbiol.">
        <title>The Global Catalogue of Microorganisms (GCM) 10K type strain sequencing project: providing services to taxonomists for standard genome sequencing and annotation.</title>
        <authorList>
            <consortium name="The Broad Institute Genomics Platform"/>
            <consortium name="The Broad Institute Genome Sequencing Center for Infectious Disease"/>
            <person name="Wu L."/>
            <person name="Ma J."/>
        </authorList>
    </citation>
    <scope>NUCLEOTIDE SEQUENCE [LARGE SCALE GENOMIC DNA]</scope>
    <source>
        <strain evidence="9">JCM 1365</strain>
    </source>
</reference>
<dbReference type="PANTHER" id="PTHR43133">
    <property type="entry name" value="RNA POLYMERASE ECF-TYPE SIGMA FACTO"/>
    <property type="match status" value="1"/>
</dbReference>
<dbReference type="InterPro" id="IPR039425">
    <property type="entry name" value="RNA_pol_sigma-70-like"/>
</dbReference>
<dbReference type="InterPro" id="IPR014284">
    <property type="entry name" value="RNA_pol_sigma-70_dom"/>
</dbReference>
<dbReference type="SUPFAM" id="SSF88659">
    <property type="entry name" value="Sigma3 and sigma4 domains of RNA polymerase sigma factors"/>
    <property type="match status" value="1"/>
</dbReference>
<comment type="caution">
    <text evidence="8">The sequence shown here is derived from an EMBL/GenBank/DDBJ whole genome shotgun (WGS) entry which is preliminary data.</text>
</comment>
<evidence type="ECO:0000313" key="9">
    <source>
        <dbReference type="Proteomes" id="UP000623461"/>
    </source>
</evidence>
<dbReference type="SUPFAM" id="SSF88946">
    <property type="entry name" value="Sigma2 domain of RNA polymerase sigma factors"/>
    <property type="match status" value="1"/>
</dbReference>
<name>A0ABQ2HZG7_9MICO</name>
<accession>A0ABQ2HZG7</accession>
<dbReference type="Gene3D" id="1.10.10.10">
    <property type="entry name" value="Winged helix-like DNA-binding domain superfamily/Winged helix DNA-binding domain"/>
    <property type="match status" value="1"/>
</dbReference>
<dbReference type="InterPro" id="IPR013249">
    <property type="entry name" value="RNA_pol_sigma70_r4_t2"/>
</dbReference>
<keyword evidence="2" id="KW-0805">Transcription regulation</keyword>
<evidence type="ECO:0000256" key="1">
    <source>
        <dbReference type="ARBA" id="ARBA00010641"/>
    </source>
</evidence>
<comment type="similarity">
    <text evidence="1">Belongs to the sigma-70 factor family. ECF subfamily.</text>
</comment>
<dbReference type="NCBIfam" id="TIGR02937">
    <property type="entry name" value="sigma70-ECF"/>
    <property type="match status" value="1"/>
</dbReference>
<evidence type="ECO:0000256" key="2">
    <source>
        <dbReference type="ARBA" id="ARBA00023015"/>
    </source>
</evidence>
<proteinExistence type="inferred from homology"/>
<evidence type="ECO:0000256" key="4">
    <source>
        <dbReference type="ARBA" id="ARBA00023125"/>
    </source>
</evidence>
<dbReference type="InterPro" id="IPR013324">
    <property type="entry name" value="RNA_pol_sigma_r3/r4-like"/>
</dbReference>
<keyword evidence="3" id="KW-0731">Sigma factor</keyword>
<keyword evidence="5" id="KW-0804">Transcription</keyword>
<dbReference type="Pfam" id="PF04542">
    <property type="entry name" value="Sigma70_r2"/>
    <property type="match status" value="1"/>
</dbReference>
<dbReference type="Pfam" id="PF08281">
    <property type="entry name" value="Sigma70_r4_2"/>
    <property type="match status" value="1"/>
</dbReference>
<feature type="domain" description="RNA polymerase sigma-70 region 2" evidence="6">
    <location>
        <begin position="30"/>
        <end position="98"/>
    </location>
</feature>
<organism evidence="8 9">
    <name type="scientific">Terrabacter tumescens</name>
    <dbReference type="NCBI Taxonomy" id="60443"/>
    <lineage>
        <taxon>Bacteria</taxon>
        <taxon>Bacillati</taxon>
        <taxon>Actinomycetota</taxon>
        <taxon>Actinomycetes</taxon>
        <taxon>Micrococcales</taxon>
        <taxon>Intrasporangiaceae</taxon>
        <taxon>Terrabacter</taxon>
    </lineage>
</organism>
<dbReference type="InterPro" id="IPR036388">
    <property type="entry name" value="WH-like_DNA-bd_sf"/>
</dbReference>
<evidence type="ECO:0000313" key="8">
    <source>
        <dbReference type="EMBL" id="GGM95311.1"/>
    </source>
</evidence>